<keyword evidence="11 15" id="KW-0472">Membrane</keyword>
<dbReference type="PROSITE" id="PS50919">
    <property type="entry name" value="MIR"/>
    <property type="match status" value="3"/>
</dbReference>
<evidence type="ECO:0000256" key="9">
    <source>
        <dbReference type="ARBA" id="ARBA00022824"/>
    </source>
</evidence>
<keyword evidence="9 15" id="KW-0256">Endoplasmic reticulum</keyword>
<dbReference type="Pfam" id="PF02366">
    <property type="entry name" value="PMT"/>
    <property type="match status" value="3"/>
</dbReference>
<evidence type="ECO:0000256" key="8">
    <source>
        <dbReference type="ARBA" id="ARBA00022737"/>
    </source>
</evidence>
<sequence>MECATELRQRKQTKETNNGSKPKDVDEEKPKTSSPPSLYAVTSKRDVLIALLLTLLAIPLRFYKIESPSQVVFDEVHFGGFAGKYIRQQFFFDVHPPSLGSDFTKGEVPYVQMRSFCAALGVLTVPMAFLTVRDAGHSVTAALIAALAICYDTSDSATVGLSTLLDLWHILGDLRTTKAQFVKHFAARLWCLVLIPITIYIGTFYLHFLSLPLSGDGDSHMSAAFQHGLKGREISDSPLDVSYGSRVVIRHIATNGGYLHSHPQVYEGGSKQQQITLYPFRDDNNWWIIRKMNNTMEDSNEGDVLGNDNKTWIQWVRNGDIIRLEHVITSPRKLHSHDIHAPVTETDYHKEVSAYGFPDFEGDANDYWRVEIEQDDESLNATERLQTLRSRFRLVHLMQQCALFSHDVHLPDWGFGQQEVTCMQMSKKTKTLWMIETTENSLLPPETPMVNYRIPSFWSKFRELHVTMWKTNADLTASHPYESRPSSWPVLRSGISFWLNDSRHIYFLGNPLVYWISTVAVFNYLILWSFFKLRSQRGYVDHYNGTFQ</sequence>
<evidence type="ECO:0000256" key="3">
    <source>
        <dbReference type="ARBA" id="ARBA00007222"/>
    </source>
</evidence>
<dbReference type="InterPro" id="IPR003342">
    <property type="entry name" value="ArnT-like_N"/>
</dbReference>
<keyword evidence="19" id="KW-1185">Reference proteome</keyword>
<dbReference type="Proteomes" id="UP000605846">
    <property type="component" value="Unassembled WGS sequence"/>
</dbReference>
<feature type="domain" description="MIR" evidence="17">
    <location>
        <begin position="382"/>
        <end position="438"/>
    </location>
</feature>
<evidence type="ECO:0000256" key="16">
    <source>
        <dbReference type="SAM" id="MobiDB-lite"/>
    </source>
</evidence>
<keyword evidence="5 15" id="KW-0328">Glycosyltransferase</keyword>
<dbReference type="Pfam" id="PF02815">
    <property type="entry name" value="MIR"/>
    <property type="match status" value="1"/>
</dbReference>
<dbReference type="EMBL" id="JABAYA010000231">
    <property type="protein sequence ID" value="KAF7721838.1"/>
    <property type="molecule type" value="Genomic_DNA"/>
</dbReference>
<dbReference type="InterPro" id="IPR027005">
    <property type="entry name" value="PMT-like"/>
</dbReference>
<evidence type="ECO:0000259" key="17">
    <source>
        <dbReference type="PROSITE" id="PS50919"/>
    </source>
</evidence>
<evidence type="ECO:0000256" key="4">
    <source>
        <dbReference type="ARBA" id="ARBA00012839"/>
    </source>
</evidence>
<evidence type="ECO:0000256" key="14">
    <source>
        <dbReference type="ARBA" id="ARBA00045102"/>
    </source>
</evidence>
<evidence type="ECO:0000313" key="19">
    <source>
        <dbReference type="Proteomes" id="UP000605846"/>
    </source>
</evidence>
<evidence type="ECO:0000256" key="6">
    <source>
        <dbReference type="ARBA" id="ARBA00022679"/>
    </source>
</evidence>
<gene>
    <name evidence="18" type="ORF">EC973_004074</name>
</gene>
<comment type="caution">
    <text evidence="18">The sequence shown here is derived from an EMBL/GenBank/DDBJ whole genome shotgun (WGS) entry which is preliminary data.</text>
</comment>
<feature type="compositionally biased region" description="Basic and acidic residues" evidence="16">
    <location>
        <begin position="21"/>
        <end position="31"/>
    </location>
</feature>
<keyword evidence="7 15" id="KW-0812">Transmembrane</keyword>
<name>A0A8H7BGJ2_9FUNG</name>
<feature type="transmembrane region" description="Helical" evidence="15">
    <location>
        <begin position="47"/>
        <end position="63"/>
    </location>
</feature>
<comment type="catalytic activity">
    <reaction evidence="14 15">
        <text>a di-trans,poly-cis-dolichyl beta-D-mannosyl phosphate + L-seryl-[protein] = 3-O-(alpha-D-mannosyl)-L-seryl-[protein] + a di-trans,poly-cis-dolichyl phosphate + H(+)</text>
        <dbReference type="Rhea" id="RHEA:17377"/>
        <dbReference type="Rhea" id="RHEA-COMP:9863"/>
        <dbReference type="Rhea" id="RHEA-COMP:13546"/>
        <dbReference type="Rhea" id="RHEA-COMP:19498"/>
        <dbReference type="Rhea" id="RHEA-COMP:19501"/>
        <dbReference type="ChEBI" id="CHEBI:15378"/>
        <dbReference type="ChEBI" id="CHEBI:29999"/>
        <dbReference type="ChEBI" id="CHEBI:57683"/>
        <dbReference type="ChEBI" id="CHEBI:58211"/>
        <dbReference type="ChEBI" id="CHEBI:137321"/>
        <dbReference type="EC" id="2.4.1.109"/>
    </reaction>
</comment>
<evidence type="ECO:0000256" key="11">
    <source>
        <dbReference type="ARBA" id="ARBA00023136"/>
    </source>
</evidence>
<evidence type="ECO:0000313" key="18">
    <source>
        <dbReference type="EMBL" id="KAF7721838.1"/>
    </source>
</evidence>
<evidence type="ECO:0000256" key="1">
    <source>
        <dbReference type="ARBA" id="ARBA00004477"/>
    </source>
</evidence>
<keyword evidence="10 15" id="KW-1133">Transmembrane helix</keyword>
<feature type="region of interest" description="Disordered" evidence="16">
    <location>
        <begin position="1"/>
        <end position="38"/>
    </location>
</feature>
<accession>A0A8H7BGJ2</accession>
<comment type="subcellular location">
    <subcellularLocation>
        <location evidence="1 15">Endoplasmic reticulum membrane</location>
        <topology evidence="1 15">Multi-pass membrane protein</topology>
    </subcellularLocation>
</comment>
<keyword evidence="6 15" id="KW-0808">Transferase</keyword>
<dbReference type="EC" id="2.4.1.109" evidence="4 15"/>
<feature type="compositionally biased region" description="Basic and acidic residues" evidence="16">
    <location>
        <begin position="1"/>
        <end position="14"/>
    </location>
</feature>
<keyword evidence="8" id="KW-0677">Repeat</keyword>
<evidence type="ECO:0000256" key="5">
    <source>
        <dbReference type="ARBA" id="ARBA00022676"/>
    </source>
</evidence>
<dbReference type="InterPro" id="IPR036300">
    <property type="entry name" value="MIR_dom_sf"/>
</dbReference>
<evidence type="ECO:0000256" key="10">
    <source>
        <dbReference type="ARBA" id="ARBA00022989"/>
    </source>
</evidence>
<comment type="function">
    <text evidence="15">Transfers mannose from Dol-P-mannose to Ser or Thr residues on proteins.</text>
</comment>
<feature type="transmembrane region" description="Helical" evidence="15">
    <location>
        <begin position="512"/>
        <end position="531"/>
    </location>
</feature>
<dbReference type="PANTHER" id="PTHR10050:SF50">
    <property type="entry name" value="DOLICHYL-PHOSPHATE-MANNOSE--PROTEIN MANNOSYLTRANSFERASE 1-RELATED"/>
    <property type="match status" value="1"/>
</dbReference>
<comment type="pathway">
    <text evidence="2 15">Protein modification; protein glycosylation.</text>
</comment>
<dbReference type="Pfam" id="PF16192">
    <property type="entry name" value="PMT_4TMC"/>
    <property type="match status" value="1"/>
</dbReference>
<comment type="catalytic activity">
    <reaction evidence="13 15">
        <text>a di-trans,poly-cis-dolichyl beta-D-mannosyl phosphate + L-threonyl-[protein] = 3-O-(alpha-D-mannosyl)-L-threonyl-[protein] + a di-trans,poly-cis-dolichyl phosphate + H(+)</text>
        <dbReference type="Rhea" id="RHEA:53396"/>
        <dbReference type="Rhea" id="RHEA-COMP:11060"/>
        <dbReference type="Rhea" id="RHEA-COMP:13547"/>
        <dbReference type="Rhea" id="RHEA-COMP:19498"/>
        <dbReference type="Rhea" id="RHEA-COMP:19501"/>
        <dbReference type="ChEBI" id="CHEBI:15378"/>
        <dbReference type="ChEBI" id="CHEBI:30013"/>
        <dbReference type="ChEBI" id="CHEBI:57683"/>
        <dbReference type="ChEBI" id="CHEBI:58211"/>
        <dbReference type="ChEBI" id="CHEBI:137323"/>
        <dbReference type="EC" id="2.4.1.109"/>
    </reaction>
</comment>
<protein>
    <recommendedName>
        <fullName evidence="4 15">Dolichyl-phosphate-mannose--protein mannosyltransferase</fullName>
        <ecNumber evidence="4 15">2.4.1.109</ecNumber>
    </recommendedName>
</protein>
<comment type="caution">
    <text evidence="15">Lacks conserved residue(s) required for the propagation of feature annotation.</text>
</comment>
<evidence type="ECO:0000256" key="2">
    <source>
        <dbReference type="ARBA" id="ARBA00004922"/>
    </source>
</evidence>
<dbReference type="CDD" id="cd23283">
    <property type="entry name" value="beta-trefoil_MIR_PMT1-like"/>
    <property type="match status" value="1"/>
</dbReference>
<reference evidence="18" key="1">
    <citation type="submission" date="2020-01" db="EMBL/GenBank/DDBJ databases">
        <title>Genome Sequencing of Three Apophysomyces-Like Fungal Strains Confirms a Novel Fungal Genus in the Mucoromycota with divergent Burkholderia-like Endosymbiotic Bacteria.</title>
        <authorList>
            <person name="Stajich J.E."/>
            <person name="Macias A.M."/>
            <person name="Carter-House D."/>
            <person name="Lovett B."/>
            <person name="Kasson L.R."/>
            <person name="Berry K."/>
            <person name="Grigoriev I."/>
            <person name="Chang Y."/>
            <person name="Spatafora J."/>
            <person name="Kasson M.T."/>
        </authorList>
    </citation>
    <scope>NUCLEOTIDE SEQUENCE</scope>
    <source>
        <strain evidence="18">NRRL A-21654</strain>
    </source>
</reference>
<evidence type="ECO:0000256" key="12">
    <source>
        <dbReference type="ARBA" id="ARBA00023180"/>
    </source>
</evidence>
<keyword evidence="12" id="KW-0325">Glycoprotein</keyword>
<organism evidence="18 19">
    <name type="scientific">Apophysomyces ossiformis</name>
    <dbReference type="NCBI Taxonomy" id="679940"/>
    <lineage>
        <taxon>Eukaryota</taxon>
        <taxon>Fungi</taxon>
        <taxon>Fungi incertae sedis</taxon>
        <taxon>Mucoromycota</taxon>
        <taxon>Mucoromycotina</taxon>
        <taxon>Mucoromycetes</taxon>
        <taxon>Mucorales</taxon>
        <taxon>Mucorineae</taxon>
        <taxon>Mucoraceae</taxon>
        <taxon>Apophysomyces</taxon>
    </lineage>
</organism>
<comment type="similarity">
    <text evidence="3 15">Belongs to the glycosyltransferase 39 family.</text>
</comment>
<evidence type="ECO:0000256" key="13">
    <source>
        <dbReference type="ARBA" id="ARBA00045085"/>
    </source>
</evidence>
<dbReference type="AlphaFoldDB" id="A0A8H7BGJ2"/>
<dbReference type="PANTHER" id="PTHR10050">
    <property type="entry name" value="DOLICHYL-PHOSPHATE-MANNOSE--PROTEIN MANNOSYLTRANSFERASE"/>
    <property type="match status" value="1"/>
</dbReference>
<dbReference type="InterPro" id="IPR016093">
    <property type="entry name" value="MIR_motif"/>
</dbReference>
<feature type="domain" description="MIR" evidence="17">
    <location>
        <begin position="313"/>
        <end position="373"/>
    </location>
</feature>
<evidence type="ECO:0000256" key="15">
    <source>
        <dbReference type="RuleBase" id="RU367007"/>
    </source>
</evidence>
<dbReference type="GO" id="GO:0005789">
    <property type="term" value="C:endoplasmic reticulum membrane"/>
    <property type="evidence" value="ECO:0007669"/>
    <property type="project" value="UniProtKB-SubCell"/>
</dbReference>
<dbReference type="SUPFAM" id="SSF82109">
    <property type="entry name" value="MIR domain"/>
    <property type="match status" value="1"/>
</dbReference>
<dbReference type="InterPro" id="IPR032421">
    <property type="entry name" value="PMT_4TMC"/>
</dbReference>
<feature type="transmembrane region" description="Helical" evidence="15">
    <location>
        <begin position="185"/>
        <end position="206"/>
    </location>
</feature>
<dbReference type="SMART" id="SM00472">
    <property type="entry name" value="MIR"/>
    <property type="match status" value="3"/>
</dbReference>
<dbReference type="OrthoDB" id="292747at2759"/>
<evidence type="ECO:0000256" key="7">
    <source>
        <dbReference type="ARBA" id="ARBA00022692"/>
    </source>
</evidence>
<dbReference type="UniPathway" id="UPA00378"/>
<feature type="domain" description="MIR" evidence="17">
    <location>
        <begin position="238"/>
        <end position="292"/>
    </location>
</feature>
<dbReference type="Gene3D" id="2.80.10.50">
    <property type="match status" value="1"/>
</dbReference>
<proteinExistence type="inferred from homology"/>
<dbReference type="GO" id="GO:0004169">
    <property type="term" value="F:dolichyl-phosphate-mannose-protein mannosyltransferase activity"/>
    <property type="evidence" value="ECO:0007669"/>
    <property type="project" value="UniProtKB-UniRule"/>
</dbReference>